<feature type="domain" description="EAL" evidence="7">
    <location>
        <begin position="481"/>
        <end position="735"/>
    </location>
</feature>
<dbReference type="Gene3D" id="2.10.70.100">
    <property type="match status" value="1"/>
</dbReference>
<evidence type="ECO:0000256" key="2">
    <source>
        <dbReference type="ARBA" id="ARBA00012282"/>
    </source>
</evidence>
<dbReference type="InterPro" id="IPR013655">
    <property type="entry name" value="PAS_fold_3"/>
</dbReference>
<dbReference type="GO" id="GO:0071732">
    <property type="term" value="P:cellular response to nitric oxide"/>
    <property type="evidence" value="ECO:0007669"/>
    <property type="project" value="UniProtKB-ARBA"/>
</dbReference>
<dbReference type="InterPro" id="IPR001610">
    <property type="entry name" value="PAC"/>
</dbReference>
<dbReference type="AlphaFoldDB" id="A0A5P1RF54"/>
<organism evidence="9 10">
    <name type="scientific">Neptunomonas concharum</name>
    <dbReference type="NCBI Taxonomy" id="1031538"/>
    <lineage>
        <taxon>Bacteria</taxon>
        <taxon>Pseudomonadati</taxon>
        <taxon>Pseudomonadota</taxon>
        <taxon>Gammaproteobacteria</taxon>
        <taxon>Oceanospirillales</taxon>
        <taxon>Oceanospirillaceae</taxon>
        <taxon>Neptunomonas</taxon>
    </lineage>
</organism>
<dbReference type="Gene3D" id="3.30.70.270">
    <property type="match status" value="1"/>
</dbReference>
<dbReference type="NCBIfam" id="TIGR00229">
    <property type="entry name" value="sensory_box"/>
    <property type="match status" value="1"/>
</dbReference>
<dbReference type="SMART" id="SM00052">
    <property type="entry name" value="EAL"/>
    <property type="match status" value="1"/>
</dbReference>
<dbReference type="PROSITE" id="PS50113">
    <property type="entry name" value="PAC"/>
    <property type="match status" value="2"/>
</dbReference>
<dbReference type="SMART" id="SM00267">
    <property type="entry name" value="GGDEF"/>
    <property type="match status" value="1"/>
</dbReference>
<evidence type="ECO:0000259" key="6">
    <source>
        <dbReference type="PROSITE" id="PS50113"/>
    </source>
</evidence>
<dbReference type="InterPro" id="IPR043128">
    <property type="entry name" value="Rev_trsase/Diguanyl_cyclase"/>
</dbReference>
<dbReference type="SUPFAM" id="SSF55785">
    <property type="entry name" value="PYP-like sensor domain (PAS domain)"/>
    <property type="match status" value="2"/>
</dbReference>
<evidence type="ECO:0000259" key="7">
    <source>
        <dbReference type="PROSITE" id="PS50883"/>
    </source>
</evidence>
<dbReference type="EMBL" id="CP043869">
    <property type="protein sequence ID" value="QEQ98280.1"/>
    <property type="molecule type" value="Genomic_DNA"/>
</dbReference>
<feature type="domain" description="PAC" evidence="6">
    <location>
        <begin position="256"/>
        <end position="308"/>
    </location>
</feature>
<dbReference type="InterPro" id="IPR000160">
    <property type="entry name" value="GGDEF_dom"/>
</dbReference>
<dbReference type="PROSITE" id="PS50887">
    <property type="entry name" value="GGDEF"/>
    <property type="match status" value="1"/>
</dbReference>
<reference evidence="9 10" key="1">
    <citation type="journal article" date="2019" name="Biochem. Eng. J.">
        <title>Metabolic engineering of the marine bacteria Neptunomonas concharum for the production of acetoin and meso-2,3-butanediol from acetate.</title>
        <authorList>
            <person name="Li W."/>
            <person name="Pu N."/>
            <person name="Liu C.-X."/>
            <person name="Yuan Q.-P."/>
            <person name="Li Z.-J."/>
        </authorList>
    </citation>
    <scope>NUCLEOTIDE SEQUENCE [LARGE SCALE GENOMIC DNA]</scope>
    <source>
        <strain evidence="9 10">JCM17730</strain>
    </source>
</reference>
<dbReference type="SMART" id="SM00086">
    <property type="entry name" value="PAC"/>
    <property type="match status" value="2"/>
</dbReference>
<dbReference type="Pfam" id="PF00990">
    <property type="entry name" value="GGDEF"/>
    <property type="match status" value="1"/>
</dbReference>
<gene>
    <name evidence="9" type="ORF">F0U83_01230</name>
</gene>
<dbReference type="Proteomes" id="UP000324760">
    <property type="component" value="Chromosome"/>
</dbReference>
<evidence type="ECO:0000256" key="3">
    <source>
        <dbReference type="ARBA" id="ARBA00022636"/>
    </source>
</evidence>
<dbReference type="KEGG" id="ncu:F0U83_01230"/>
<accession>A0A5P1RF54</accession>
<dbReference type="CDD" id="cd01949">
    <property type="entry name" value="GGDEF"/>
    <property type="match status" value="1"/>
</dbReference>
<dbReference type="InterPro" id="IPR035965">
    <property type="entry name" value="PAS-like_dom_sf"/>
</dbReference>
<evidence type="ECO:0000259" key="5">
    <source>
        <dbReference type="PROSITE" id="PS50112"/>
    </source>
</evidence>
<dbReference type="InterPro" id="IPR029787">
    <property type="entry name" value="Nucleotide_cyclase"/>
</dbReference>
<dbReference type="OrthoDB" id="9804951at2"/>
<dbReference type="Pfam" id="PF00563">
    <property type="entry name" value="EAL"/>
    <property type="match status" value="1"/>
</dbReference>
<dbReference type="InterPro" id="IPR000014">
    <property type="entry name" value="PAS"/>
</dbReference>
<keyword evidence="10" id="KW-1185">Reference proteome</keyword>
<proteinExistence type="predicted"/>
<dbReference type="PANTHER" id="PTHR44757">
    <property type="entry name" value="DIGUANYLATE CYCLASE DGCP"/>
    <property type="match status" value="1"/>
</dbReference>
<dbReference type="InterPro" id="IPR052155">
    <property type="entry name" value="Biofilm_reg_signaling"/>
</dbReference>
<evidence type="ECO:0000256" key="4">
    <source>
        <dbReference type="ARBA" id="ARBA00051114"/>
    </source>
</evidence>
<evidence type="ECO:0000313" key="9">
    <source>
        <dbReference type="EMBL" id="QEQ98280.1"/>
    </source>
</evidence>
<comment type="cofactor">
    <cofactor evidence="1">
        <name>Mg(2+)</name>
        <dbReference type="ChEBI" id="CHEBI:18420"/>
    </cofactor>
</comment>
<dbReference type="InterPro" id="IPR035919">
    <property type="entry name" value="EAL_sf"/>
</dbReference>
<dbReference type="Pfam" id="PF08447">
    <property type="entry name" value="PAS_3"/>
    <property type="match status" value="1"/>
</dbReference>
<protein>
    <recommendedName>
        <fullName evidence="2">cyclic-guanylate-specific phosphodiesterase</fullName>
        <ecNumber evidence="2">3.1.4.52</ecNumber>
    </recommendedName>
</protein>
<evidence type="ECO:0000313" key="10">
    <source>
        <dbReference type="Proteomes" id="UP000324760"/>
    </source>
</evidence>
<dbReference type="Gene3D" id="3.20.20.450">
    <property type="entry name" value="EAL domain"/>
    <property type="match status" value="1"/>
</dbReference>
<dbReference type="PROSITE" id="PS50883">
    <property type="entry name" value="EAL"/>
    <property type="match status" value="1"/>
</dbReference>
<dbReference type="CDD" id="cd00130">
    <property type="entry name" value="PAS"/>
    <property type="match status" value="1"/>
</dbReference>
<feature type="domain" description="PAC" evidence="6">
    <location>
        <begin position="134"/>
        <end position="186"/>
    </location>
</feature>
<evidence type="ECO:0000256" key="1">
    <source>
        <dbReference type="ARBA" id="ARBA00001946"/>
    </source>
</evidence>
<dbReference type="SUPFAM" id="SSF55073">
    <property type="entry name" value="Nucleotide cyclase"/>
    <property type="match status" value="1"/>
</dbReference>
<feature type="domain" description="PAS" evidence="5">
    <location>
        <begin position="183"/>
        <end position="229"/>
    </location>
</feature>
<dbReference type="GO" id="GO:0071111">
    <property type="term" value="F:cyclic-guanylate-specific phosphodiesterase activity"/>
    <property type="evidence" value="ECO:0007669"/>
    <property type="project" value="UniProtKB-EC"/>
</dbReference>
<dbReference type="SMART" id="SM00091">
    <property type="entry name" value="PAS"/>
    <property type="match status" value="2"/>
</dbReference>
<dbReference type="NCBIfam" id="TIGR00254">
    <property type="entry name" value="GGDEF"/>
    <property type="match status" value="1"/>
</dbReference>
<dbReference type="SUPFAM" id="SSF141868">
    <property type="entry name" value="EAL domain-like"/>
    <property type="match status" value="1"/>
</dbReference>
<dbReference type="EC" id="3.1.4.52" evidence="2"/>
<name>A0A5P1RF54_9GAMM</name>
<keyword evidence="3" id="KW-0973">c-di-GMP</keyword>
<dbReference type="Pfam" id="PF13426">
    <property type="entry name" value="PAS_9"/>
    <property type="match status" value="1"/>
</dbReference>
<dbReference type="FunFam" id="3.20.20.450:FF:000001">
    <property type="entry name" value="Cyclic di-GMP phosphodiesterase yahA"/>
    <property type="match status" value="1"/>
</dbReference>
<dbReference type="Gene3D" id="3.30.450.20">
    <property type="entry name" value="PAS domain"/>
    <property type="match status" value="2"/>
</dbReference>
<dbReference type="InterPro" id="IPR001633">
    <property type="entry name" value="EAL_dom"/>
</dbReference>
<dbReference type="PROSITE" id="PS50112">
    <property type="entry name" value="PAS"/>
    <property type="match status" value="1"/>
</dbReference>
<feature type="domain" description="GGDEF" evidence="8">
    <location>
        <begin position="339"/>
        <end position="472"/>
    </location>
</feature>
<evidence type="ECO:0000259" key="8">
    <source>
        <dbReference type="PROSITE" id="PS50887"/>
    </source>
</evidence>
<sequence length="736" mass="84395">MTQLIEAAEHLGSGRSEFPFPAVTHRSILSPLIRSFITMRGSLLEQQHQMESQVQERRLAEERLNESHRIAQLGCWEWLLKEQRFWVSTSLQAILLIEEAYPKNAQSLFQRVHPADRSEVMRHFTDMLNKGQAGTIDFRVSTPTGVYRHVHLICHVVHNAKGDLKRISGTCQDITDRKHIESSLQKLSSAITHSGSSVMITDVIGTIEYVNPKYTETTGYNLADIQGNQPELLSRKWISPDRYEALWQSILSGKHWRGELQSRRKDGTTFWSLVSISPIHNEYGELTHFVIVCEDVTELKDAHARMERLALYDELTGLPNRRFFFRELAALFEQDTQEFPSVVMLLDLDYFKTVNDTQGHSVGDQLLIQVAQRLVDTLQDNDIAARLGGDEFAILIHPVQEAGHVERVAQRILAEISRPFLINDHEVQISTSLGLAWLPKDGQSPEALLKHADLAMYQAKEMGRNQFRFFTESLHEQLQTYIRFSREMPKSLEDENFYLLYQPQVDLKTSKIISVEALVRWKHPELGIVSPLDFISIAEETGFIVPLGRWVLSTACRALRELSDLQYDDVRIAINLSSRQFRDPELLNMIRQALHRYRIDPARLELEITETLLMQDIDLAISTLTELQQLGVTVAIDDFGIGYSSFNYLKTLPINVLKVDREFIKDIPDHLDDMEITAAIISMAHRLKMKVVAEGIETDVQKVFLEEHHCDVGQGYLFSKPVPLDELFEQLAQQHV</sequence>
<dbReference type="PANTHER" id="PTHR44757:SF2">
    <property type="entry name" value="BIOFILM ARCHITECTURE MAINTENANCE PROTEIN MBAA"/>
    <property type="match status" value="1"/>
</dbReference>
<dbReference type="InterPro" id="IPR000700">
    <property type="entry name" value="PAS-assoc_C"/>
</dbReference>
<dbReference type="CDD" id="cd01948">
    <property type="entry name" value="EAL"/>
    <property type="match status" value="1"/>
</dbReference>
<comment type="catalytic activity">
    <reaction evidence="4">
        <text>3',3'-c-di-GMP + H2O = 5'-phosphoguanylyl(3'-&gt;5')guanosine + H(+)</text>
        <dbReference type="Rhea" id="RHEA:24902"/>
        <dbReference type="ChEBI" id="CHEBI:15377"/>
        <dbReference type="ChEBI" id="CHEBI:15378"/>
        <dbReference type="ChEBI" id="CHEBI:58754"/>
        <dbReference type="ChEBI" id="CHEBI:58805"/>
        <dbReference type="EC" id="3.1.4.52"/>
    </reaction>
    <physiologicalReaction direction="left-to-right" evidence="4">
        <dbReference type="Rhea" id="RHEA:24903"/>
    </physiologicalReaction>
</comment>
<dbReference type="FunFam" id="3.30.70.270:FF:000001">
    <property type="entry name" value="Diguanylate cyclase domain protein"/>
    <property type="match status" value="1"/>
</dbReference>